<evidence type="ECO:0000313" key="4">
    <source>
        <dbReference type="EMBL" id="VDO58083.1"/>
    </source>
</evidence>
<dbReference type="GO" id="GO:0006401">
    <property type="term" value="P:RNA catabolic process"/>
    <property type="evidence" value="ECO:0007669"/>
    <property type="project" value="InterPro"/>
</dbReference>
<evidence type="ECO:0000256" key="1">
    <source>
        <dbReference type="ARBA" id="ARBA00022737"/>
    </source>
</evidence>
<dbReference type="EMBL" id="UZAJ01010507">
    <property type="protein sequence ID" value="VDO58083.1"/>
    <property type="molecule type" value="Genomic_DNA"/>
</dbReference>
<accession>A0A183HN71</accession>
<sequence>MLPFKFAGDALLLASRYHADTFQHFEFPKIWKIGSVLDAVELTIRFYCFMVKAYSNCANAWNDLGIALLRKCQLTNDNSGYANLVECFKRAIKLCSSKTTKSMYWTNLSEAIGPLGNALTVQHCLIRALQLNIRNDTAWFLLGLLYLKFGQHDLARQALNMAQKINPESAEIWCILASIL</sequence>
<dbReference type="InterPro" id="IPR011990">
    <property type="entry name" value="TPR-like_helical_dom_sf"/>
</dbReference>
<name>A0A183HN71_9BILA</name>
<reference evidence="6" key="1">
    <citation type="submission" date="2016-06" db="UniProtKB">
        <authorList>
            <consortium name="WormBaseParasite"/>
        </authorList>
    </citation>
    <scope>IDENTIFICATION</scope>
</reference>
<dbReference type="Gene3D" id="1.25.40.10">
    <property type="entry name" value="Tetratricopeptide repeat domain"/>
    <property type="match status" value="1"/>
</dbReference>
<dbReference type="Proteomes" id="UP000267606">
    <property type="component" value="Unassembled WGS sequence"/>
</dbReference>
<dbReference type="PANTHER" id="PTHR15704">
    <property type="entry name" value="SUPERKILLER 3 PROTEIN-RELATED"/>
    <property type="match status" value="1"/>
</dbReference>
<organism evidence="6">
    <name type="scientific">Onchocerca flexuosa</name>
    <dbReference type="NCBI Taxonomy" id="387005"/>
    <lineage>
        <taxon>Eukaryota</taxon>
        <taxon>Metazoa</taxon>
        <taxon>Ecdysozoa</taxon>
        <taxon>Nematoda</taxon>
        <taxon>Chromadorea</taxon>
        <taxon>Rhabditida</taxon>
        <taxon>Spirurina</taxon>
        <taxon>Spiruromorpha</taxon>
        <taxon>Filarioidea</taxon>
        <taxon>Onchocercidae</taxon>
        <taxon>Onchocerca</taxon>
    </lineage>
</organism>
<evidence type="ECO:0000256" key="3">
    <source>
        <dbReference type="PROSITE-ProRule" id="PRU00339"/>
    </source>
</evidence>
<dbReference type="InterPro" id="IPR019734">
    <property type="entry name" value="TPR_rpt"/>
</dbReference>
<dbReference type="SUPFAM" id="SSF48452">
    <property type="entry name" value="TPR-like"/>
    <property type="match status" value="1"/>
</dbReference>
<protein>
    <submittedName>
        <fullName evidence="6">TPR_REGION domain-containing protein</fullName>
    </submittedName>
</protein>
<reference evidence="4 5" key="2">
    <citation type="submission" date="2018-11" db="EMBL/GenBank/DDBJ databases">
        <authorList>
            <consortium name="Pathogen Informatics"/>
        </authorList>
    </citation>
    <scope>NUCLEOTIDE SEQUENCE [LARGE SCALE GENOMIC DNA]</scope>
</reference>
<feature type="repeat" description="TPR" evidence="3">
    <location>
        <begin position="136"/>
        <end position="169"/>
    </location>
</feature>
<evidence type="ECO:0000313" key="6">
    <source>
        <dbReference type="WBParaSite" id="OFLC_0000893201-mRNA-1"/>
    </source>
</evidence>
<dbReference type="STRING" id="387005.A0A183HN71"/>
<gene>
    <name evidence="4" type="ORF">OFLC_LOCUS8933</name>
</gene>
<keyword evidence="1" id="KW-0677">Repeat</keyword>
<evidence type="ECO:0000256" key="2">
    <source>
        <dbReference type="ARBA" id="ARBA00022803"/>
    </source>
</evidence>
<proteinExistence type="predicted"/>
<dbReference type="AlphaFoldDB" id="A0A183HN71"/>
<keyword evidence="2 3" id="KW-0802">TPR repeat</keyword>
<dbReference type="PANTHER" id="PTHR15704:SF7">
    <property type="entry name" value="SUPERKILLER COMPLEX PROTEIN 3"/>
    <property type="match status" value="1"/>
</dbReference>
<dbReference type="GO" id="GO:0055087">
    <property type="term" value="C:Ski complex"/>
    <property type="evidence" value="ECO:0007669"/>
    <property type="project" value="InterPro"/>
</dbReference>
<dbReference type="Pfam" id="PF13428">
    <property type="entry name" value="TPR_14"/>
    <property type="match status" value="1"/>
</dbReference>
<dbReference type="InterPro" id="IPR039226">
    <property type="entry name" value="Ski3/TTC37"/>
</dbReference>
<dbReference type="WBParaSite" id="OFLC_0000893201-mRNA-1">
    <property type="protein sequence ID" value="OFLC_0000893201-mRNA-1"/>
    <property type="gene ID" value="OFLC_0000893201"/>
</dbReference>
<dbReference type="PROSITE" id="PS50005">
    <property type="entry name" value="TPR"/>
    <property type="match status" value="1"/>
</dbReference>
<keyword evidence="5" id="KW-1185">Reference proteome</keyword>
<evidence type="ECO:0000313" key="5">
    <source>
        <dbReference type="Proteomes" id="UP000267606"/>
    </source>
</evidence>